<evidence type="ECO:0000256" key="5">
    <source>
        <dbReference type="ARBA" id="ARBA00022741"/>
    </source>
</evidence>
<keyword evidence="9" id="KW-0175">Coiled coil</keyword>
<evidence type="ECO:0000256" key="1">
    <source>
        <dbReference type="ARBA" id="ARBA00000085"/>
    </source>
</evidence>
<dbReference type="Pfam" id="PF07730">
    <property type="entry name" value="HisKA_3"/>
    <property type="match status" value="1"/>
</dbReference>
<dbReference type="InterPro" id="IPR003594">
    <property type="entry name" value="HATPase_dom"/>
</dbReference>
<protein>
    <recommendedName>
        <fullName evidence="2">histidine kinase</fullName>
        <ecNumber evidence="2">2.7.13.3</ecNumber>
    </recommendedName>
</protein>
<organism evidence="13 14">
    <name type="scientific">Brevibacterium sediminis</name>
    <dbReference type="NCBI Taxonomy" id="1857024"/>
    <lineage>
        <taxon>Bacteria</taxon>
        <taxon>Bacillati</taxon>
        <taxon>Actinomycetota</taxon>
        <taxon>Actinomycetes</taxon>
        <taxon>Micrococcales</taxon>
        <taxon>Brevibacteriaceae</taxon>
        <taxon>Brevibacterium</taxon>
    </lineage>
</organism>
<dbReference type="SMART" id="SM00387">
    <property type="entry name" value="HATPase_c"/>
    <property type="match status" value="1"/>
</dbReference>
<keyword evidence="14" id="KW-1185">Reference proteome</keyword>
<keyword evidence="4" id="KW-0808">Transferase</keyword>
<feature type="transmembrane region" description="Helical" evidence="11">
    <location>
        <begin position="99"/>
        <end position="126"/>
    </location>
</feature>
<evidence type="ECO:0000313" key="13">
    <source>
        <dbReference type="EMBL" id="GGC44362.1"/>
    </source>
</evidence>
<evidence type="ECO:0000256" key="9">
    <source>
        <dbReference type="SAM" id="Coils"/>
    </source>
</evidence>
<dbReference type="Pfam" id="PF23539">
    <property type="entry name" value="DUF7134"/>
    <property type="match status" value="1"/>
</dbReference>
<evidence type="ECO:0000256" key="3">
    <source>
        <dbReference type="ARBA" id="ARBA00022553"/>
    </source>
</evidence>
<evidence type="ECO:0000256" key="8">
    <source>
        <dbReference type="ARBA" id="ARBA00023012"/>
    </source>
</evidence>
<dbReference type="PANTHER" id="PTHR24421">
    <property type="entry name" value="NITRATE/NITRITE SENSOR PROTEIN NARX-RELATED"/>
    <property type="match status" value="1"/>
</dbReference>
<name>A0ABQ1MPA7_9MICO</name>
<dbReference type="Gene3D" id="1.20.5.1930">
    <property type="match status" value="1"/>
</dbReference>
<feature type="region of interest" description="Disordered" evidence="10">
    <location>
        <begin position="384"/>
        <end position="416"/>
    </location>
</feature>
<dbReference type="InterPro" id="IPR050482">
    <property type="entry name" value="Sensor_HK_TwoCompSys"/>
</dbReference>
<evidence type="ECO:0000313" key="14">
    <source>
        <dbReference type="Proteomes" id="UP000632322"/>
    </source>
</evidence>
<dbReference type="SUPFAM" id="SSF103473">
    <property type="entry name" value="MFS general substrate transporter"/>
    <property type="match status" value="1"/>
</dbReference>
<gene>
    <name evidence="13" type="ORF">GCM10010974_28410</name>
</gene>
<keyword evidence="11" id="KW-1133">Transmembrane helix</keyword>
<evidence type="ECO:0000259" key="12">
    <source>
        <dbReference type="SMART" id="SM00387"/>
    </source>
</evidence>
<evidence type="ECO:0000256" key="2">
    <source>
        <dbReference type="ARBA" id="ARBA00012438"/>
    </source>
</evidence>
<evidence type="ECO:0000256" key="6">
    <source>
        <dbReference type="ARBA" id="ARBA00022777"/>
    </source>
</evidence>
<feature type="coiled-coil region" evidence="9">
    <location>
        <begin position="206"/>
        <end position="233"/>
    </location>
</feature>
<dbReference type="InterPro" id="IPR036890">
    <property type="entry name" value="HATPase_C_sf"/>
</dbReference>
<feature type="transmembrane region" description="Helical" evidence="11">
    <location>
        <begin position="66"/>
        <end position="87"/>
    </location>
</feature>
<reference evidence="14" key="1">
    <citation type="journal article" date="2019" name="Int. J. Syst. Evol. Microbiol.">
        <title>The Global Catalogue of Microorganisms (GCM) 10K type strain sequencing project: providing services to taxonomists for standard genome sequencing and annotation.</title>
        <authorList>
            <consortium name="The Broad Institute Genomics Platform"/>
            <consortium name="The Broad Institute Genome Sequencing Center for Infectious Disease"/>
            <person name="Wu L."/>
            <person name="Ma J."/>
        </authorList>
    </citation>
    <scope>NUCLEOTIDE SEQUENCE [LARGE SCALE GENOMIC DNA]</scope>
    <source>
        <strain evidence="14">CGMCC 1.15472</strain>
    </source>
</reference>
<comment type="catalytic activity">
    <reaction evidence="1">
        <text>ATP + protein L-histidine = ADP + protein N-phospho-L-histidine.</text>
        <dbReference type="EC" id="2.7.13.3"/>
    </reaction>
</comment>
<keyword evidence="7" id="KW-0067">ATP-binding</keyword>
<dbReference type="Gene3D" id="3.30.565.10">
    <property type="entry name" value="Histidine kinase-like ATPase, C-terminal domain"/>
    <property type="match status" value="1"/>
</dbReference>
<keyword evidence="8" id="KW-0902">Two-component regulatory system</keyword>
<dbReference type="EMBL" id="BMJG01000012">
    <property type="protein sequence ID" value="GGC44362.1"/>
    <property type="molecule type" value="Genomic_DNA"/>
</dbReference>
<feature type="region of interest" description="Disordered" evidence="10">
    <location>
        <begin position="1"/>
        <end position="26"/>
    </location>
</feature>
<evidence type="ECO:0000256" key="4">
    <source>
        <dbReference type="ARBA" id="ARBA00022679"/>
    </source>
</evidence>
<dbReference type="Pfam" id="PF02518">
    <property type="entry name" value="HATPase_c"/>
    <property type="match status" value="1"/>
</dbReference>
<keyword evidence="11" id="KW-0472">Membrane</keyword>
<dbReference type="InterPro" id="IPR036259">
    <property type="entry name" value="MFS_trans_sf"/>
</dbReference>
<keyword evidence="6 13" id="KW-0418">Kinase</keyword>
<feature type="region of interest" description="Disordered" evidence="10">
    <location>
        <begin position="482"/>
        <end position="541"/>
    </location>
</feature>
<feature type="transmembrane region" description="Helical" evidence="11">
    <location>
        <begin position="176"/>
        <end position="200"/>
    </location>
</feature>
<dbReference type="Proteomes" id="UP000632322">
    <property type="component" value="Unassembled WGS sequence"/>
</dbReference>
<evidence type="ECO:0000256" key="10">
    <source>
        <dbReference type="SAM" id="MobiDB-lite"/>
    </source>
</evidence>
<keyword evidence="5" id="KW-0547">Nucleotide-binding</keyword>
<feature type="domain" description="Histidine kinase/HSP90-like ATPase" evidence="12">
    <location>
        <begin position="342"/>
        <end position="483"/>
    </location>
</feature>
<dbReference type="GO" id="GO:0016301">
    <property type="term" value="F:kinase activity"/>
    <property type="evidence" value="ECO:0007669"/>
    <property type="project" value="UniProtKB-KW"/>
</dbReference>
<dbReference type="InterPro" id="IPR011712">
    <property type="entry name" value="Sig_transdc_His_kin_sub3_dim/P"/>
</dbReference>
<dbReference type="EC" id="2.7.13.3" evidence="2"/>
<feature type="transmembrane region" description="Helical" evidence="11">
    <location>
        <begin position="35"/>
        <end position="54"/>
    </location>
</feature>
<feature type="compositionally biased region" description="Basic and acidic residues" evidence="10">
    <location>
        <begin position="395"/>
        <end position="408"/>
    </location>
</feature>
<keyword evidence="11" id="KW-0812">Transmembrane</keyword>
<keyword evidence="3" id="KW-0597">Phosphoprotein</keyword>
<comment type="caution">
    <text evidence="13">The sequence shown here is derived from an EMBL/GenBank/DDBJ whole genome shotgun (WGS) entry which is preliminary data.</text>
</comment>
<evidence type="ECO:0000256" key="11">
    <source>
        <dbReference type="SAM" id="Phobius"/>
    </source>
</evidence>
<feature type="compositionally biased region" description="Low complexity" evidence="10">
    <location>
        <begin position="516"/>
        <end position="530"/>
    </location>
</feature>
<feature type="transmembrane region" description="Helical" evidence="11">
    <location>
        <begin position="138"/>
        <end position="156"/>
    </location>
</feature>
<sequence>MADMSNRSIRTEGHRPEPQQRTPDRVDRIRRTLTAHPWIVDSLLWALPITYLTVVFTSSQAERSEIALVPVAVQVGIVLLQTLPLGLRRTAPLLSSSLIAVGCLLTVLTMMGPTFGIVAVPITVYSTTAWGTRNHGRIVLVLGLLGALFLGGWLYLVSLQATIGANPRPLAFGEYVLLVVLVALCASIVLIAWLLGGVGFRRRREIEDIRERNRLLERERESETRLAADAERMRIAREMHDVIAHSLSVVIAQADGGRYAAKTDPAVAVGALETIAQTGREALAQTRSLLGFLRAEEDDERSSSPLPGVADIGSLIADVRSAGLPVSVTELDDVDRGRLAEGASLAVYRIVQEALTNVLKHAGDGARAHVELLTEDAELVARISDNGTGNATGRRSGEADSHGADDPARNATHGRGYGIVGMQERAALYGGTLMARPIRSTGVKDRSEGHTDAKPGFSSGAVMISAFGTTTGFLVEARLPLSAPVPSPEPEADPSVTPGASPHDPSDHGENGSAGTGQMAAAGQTAEAGENQIAEIEESSR</sequence>
<dbReference type="PANTHER" id="PTHR24421:SF10">
    <property type="entry name" value="NITRATE_NITRITE SENSOR PROTEIN NARQ"/>
    <property type="match status" value="1"/>
</dbReference>
<dbReference type="SUPFAM" id="SSF55874">
    <property type="entry name" value="ATPase domain of HSP90 chaperone/DNA topoisomerase II/histidine kinase"/>
    <property type="match status" value="1"/>
</dbReference>
<accession>A0ABQ1MPA7</accession>
<dbReference type="CDD" id="cd16917">
    <property type="entry name" value="HATPase_UhpB-NarQ-NarX-like"/>
    <property type="match status" value="1"/>
</dbReference>
<dbReference type="InterPro" id="IPR055558">
    <property type="entry name" value="DUF7134"/>
</dbReference>
<evidence type="ECO:0000256" key="7">
    <source>
        <dbReference type="ARBA" id="ARBA00022840"/>
    </source>
</evidence>
<proteinExistence type="predicted"/>
<feature type="compositionally biased region" description="Basic and acidic residues" evidence="10">
    <location>
        <begin position="9"/>
        <end position="26"/>
    </location>
</feature>